<dbReference type="PROSITE" id="PS51257">
    <property type="entry name" value="PROKAR_LIPOPROTEIN"/>
    <property type="match status" value="1"/>
</dbReference>
<organism evidence="9 10">
    <name type="scientific">Sinomonas terricola</name>
    <dbReference type="NCBI Taxonomy" id="3110330"/>
    <lineage>
        <taxon>Bacteria</taxon>
        <taxon>Bacillati</taxon>
        <taxon>Actinomycetota</taxon>
        <taxon>Actinomycetes</taxon>
        <taxon>Micrococcales</taxon>
        <taxon>Micrococcaceae</taxon>
        <taxon>Sinomonas</taxon>
    </lineage>
</organism>
<keyword evidence="6" id="KW-1015">Disulfide bond</keyword>
<comment type="subcellular location">
    <subcellularLocation>
        <location evidence="1">Secreted</location>
    </subcellularLocation>
</comment>
<name>A0ABU5T5Z1_9MICC</name>
<dbReference type="Pfam" id="PF00720">
    <property type="entry name" value="SSI"/>
    <property type="match status" value="1"/>
</dbReference>
<protein>
    <submittedName>
        <fullName evidence="9">SSI family serine proteinase inhibitor</fullName>
    </submittedName>
</protein>
<keyword evidence="10" id="KW-1185">Reference proteome</keyword>
<evidence type="ECO:0000256" key="5">
    <source>
        <dbReference type="ARBA" id="ARBA00022900"/>
    </source>
</evidence>
<comment type="similarity">
    <text evidence="2">Belongs to the protease inhibitor I16 (SSI) family.</text>
</comment>
<accession>A0ABU5T5Z1</accession>
<feature type="signal peptide" evidence="7">
    <location>
        <begin position="1"/>
        <end position="27"/>
    </location>
</feature>
<feature type="domain" description="Subtilisin inhibitor" evidence="8">
    <location>
        <begin position="58"/>
        <end position="130"/>
    </location>
</feature>
<dbReference type="EMBL" id="JAYGGQ010000006">
    <property type="protein sequence ID" value="MEA5454985.1"/>
    <property type="molecule type" value="Genomic_DNA"/>
</dbReference>
<evidence type="ECO:0000313" key="10">
    <source>
        <dbReference type="Proteomes" id="UP001304769"/>
    </source>
</evidence>
<evidence type="ECO:0000256" key="3">
    <source>
        <dbReference type="ARBA" id="ARBA00022525"/>
    </source>
</evidence>
<dbReference type="Gene3D" id="3.30.350.10">
    <property type="entry name" value="Subtilisin inhibitor-like"/>
    <property type="match status" value="1"/>
</dbReference>
<keyword evidence="3" id="KW-0964">Secreted</keyword>
<dbReference type="InterPro" id="IPR023549">
    <property type="entry name" value="Subtilisin_inhibitor"/>
</dbReference>
<dbReference type="SUPFAM" id="SSF55399">
    <property type="entry name" value="Subtilisin inhibitor"/>
    <property type="match status" value="1"/>
</dbReference>
<reference evidence="9 10" key="1">
    <citation type="submission" date="2023-12" db="EMBL/GenBank/DDBJ databases">
        <title>Sinomonas terricola sp. nov, isolated from litchi orchard soil in Guangdong, PR China.</title>
        <authorList>
            <person name="Jiaxin W."/>
            <person name="Yang Z."/>
            <person name="Honghui Z."/>
        </authorList>
    </citation>
    <scope>NUCLEOTIDE SEQUENCE [LARGE SCALE GENOMIC DNA]</scope>
    <source>
        <strain evidence="9 10">JGH33</strain>
    </source>
</reference>
<evidence type="ECO:0000256" key="2">
    <source>
        <dbReference type="ARBA" id="ARBA00010472"/>
    </source>
</evidence>
<keyword evidence="4" id="KW-0646">Protease inhibitor</keyword>
<evidence type="ECO:0000256" key="1">
    <source>
        <dbReference type="ARBA" id="ARBA00004613"/>
    </source>
</evidence>
<dbReference type="RefSeq" id="WP_323278990.1">
    <property type="nucleotide sequence ID" value="NZ_JAYGGQ010000006.1"/>
</dbReference>
<keyword evidence="7" id="KW-0732">Signal</keyword>
<evidence type="ECO:0000259" key="8">
    <source>
        <dbReference type="Pfam" id="PF00720"/>
    </source>
</evidence>
<evidence type="ECO:0000313" key="9">
    <source>
        <dbReference type="EMBL" id="MEA5454985.1"/>
    </source>
</evidence>
<comment type="caution">
    <text evidence="9">The sequence shown here is derived from an EMBL/GenBank/DDBJ whole genome shotgun (WGS) entry which is preliminary data.</text>
</comment>
<feature type="chain" id="PRO_5046866271" evidence="7">
    <location>
        <begin position="28"/>
        <end position="157"/>
    </location>
</feature>
<sequence>MKVAVLSLGFLPLAAAALLAGCGGASGSGPGATSSAPTAPAASGTAAAELSIVVVHAPGQPEQRWTLRCAGATPAPGSSHPTAAAACALVAAHREILFPPSPPPDRACTMLYGGPDVATVTGTYDGAPVARRFSRTNGCETEDWNAATPLIGPPGNQ</sequence>
<evidence type="ECO:0000256" key="6">
    <source>
        <dbReference type="ARBA" id="ARBA00023157"/>
    </source>
</evidence>
<proteinExistence type="inferred from homology"/>
<evidence type="ECO:0000256" key="4">
    <source>
        <dbReference type="ARBA" id="ARBA00022690"/>
    </source>
</evidence>
<dbReference type="InterPro" id="IPR036819">
    <property type="entry name" value="Subtilisin_inhibitor-like_sf"/>
</dbReference>
<dbReference type="Proteomes" id="UP001304769">
    <property type="component" value="Unassembled WGS sequence"/>
</dbReference>
<gene>
    <name evidence="9" type="ORF">SPF06_09665</name>
</gene>
<evidence type="ECO:0000256" key="7">
    <source>
        <dbReference type="SAM" id="SignalP"/>
    </source>
</evidence>
<keyword evidence="5" id="KW-0722">Serine protease inhibitor</keyword>